<dbReference type="RefSeq" id="WP_018964746.1">
    <property type="nucleotide sequence ID" value="NZ_CALUCC010000093.1"/>
</dbReference>
<dbReference type="Proteomes" id="UP000030130">
    <property type="component" value="Unassembled WGS sequence"/>
</dbReference>
<dbReference type="SUPFAM" id="SSF159283">
    <property type="entry name" value="Guanosine diphospho-D-mannose pyrophosphorylase/mannose-6-phosphate isomerase linker domain"/>
    <property type="match status" value="1"/>
</dbReference>
<evidence type="ECO:0000256" key="6">
    <source>
        <dbReference type="ARBA" id="ARBA00023134"/>
    </source>
</evidence>
<dbReference type="AlphaFoldDB" id="A0A0A2F7I5"/>
<feature type="domain" description="Nucleotidyl transferase" evidence="8">
    <location>
        <begin position="9"/>
        <end position="287"/>
    </location>
</feature>
<accession>A0A0A2F7I5</accession>
<dbReference type="Pfam" id="PF22640">
    <property type="entry name" value="ManC_GMP_beta-helix"/>
    <property type="match status" value="1"/>
</dbReference>
<organism evidence="10 11">
    <name type="scientific">Porphyromonas gulae</name>
    <dbReference type="NCBI Taxonomy" id="111105"/>
    <lineage>
        <taxon>Bacteria</taxon>
        <taxon>Pseudomonadati</taxon>
        <taxon>Bacteroidota</taxon>
        <taxon>Bacteroidia</taxon>
        <taxon>Bacteroidales</taxon>
        <taxon>Porphyromonadaceae</taxon>
        <taxon>Porphyromonas</taxon>
    </lineage>
</organism>
<dbReference type="InterPro" id="IPR005835">
    <property type="entry name" value="NTP_transferase_dom"/>
</dbReference>
<dbReference type="STRING" id="111105.HR09_00665"/>
<dbReference type="SUPFAM" id="SSF53448">
    <property type="entry name" value="Nucleotide-diphospho-sugar transferases"/>
    <property type="match status" value="1"/>
</dbReference>
<comment type="caution">
    <text evidence="10">The sequence shown here is derived from an EMBL/GenBank/DDBJ whole genome shotgun (WGS) entry which is preliminary data.</text>
</comment>
<reference evidence="10 11" key="1">
    <citation type="submission" date="2014-08" db="EMBL/GenBank/DDBJ databases">
        <title>Porphyromonas gulae strain:COT-052_OH1451 Genome sequencing.</title>
        <authorList>
            <person name="Wallis C."/>
            <person name="Deusch O."/>
            <person name="O'Flynn C."/>
            <person name="Davis I."/>
            <person name="Jospin G."/>
            <person name="Darling A.E."/>
            <person name="Coil D.A."/>
            <person name="Alexiev A."/>
            <person name="Horsfall A."/>
            <person name="Kirkwood N."/>
            <person name="Harris S."/>
            <person name="Eisen J.A."/>
        </authorList>
    </citation>
    <scope>NUCLEOTIDE SEQUENCE [LARGE SCALE GENOMIC DNA]</scope>
    <source>
        <strain evidence="11">COT-052 OH1451</strain>
    </source>
</reference>
<dbReference type="GO" id="GO:0004475">
    <property type="term" value="F:mannose-1-phosphate guanylyltransferase (GTP) activity"/>
    <property type="evidence" value="ECO:0007669"/>
    <property type="project" value="UniProtKB-EC"/>
</dbReference>
<dbReference type="InterPro" id="IPR029044">
    <property type="entry name" value="Nucleotide-diphossugar_trans"/>
</dbReference>
<sequence length="361" mass="40778">MAVKDNYCVIMGGGIGSRFWPFSRESHPKQFLDFFGTGRSLLQMTYDRFTRFIPRENILVVTNELYAGKVREQLPEIGADQILCEPTRRNTAPCIAYASYHIYARNPKANIIVAPSDHLILREDEFVRAASEALEFVADHANLITLGIRPSRPETGYGYIQMAEEKKGNFIRVKTFTEKPNAEMASIFLASGEFLWNSGMFVWNVESILAAFRKHLPEVTSALENGLAHFNTPDERRFIDQAFPYCPSISIDFGVMEKADNVLVMPVDFGWADLGTWGSLYELAEKDDAGNASLKTRTIFYEAERNIVTTDNPQKLVVVQGISDCIVAESGNVLLICRAEEEQRIKHFVADAALKYDKEYN</sequence>
<dbReference type="EC" id="2.7.7.13" evidence="2"/>
<feature type="domain" description="MannoseP isomerase/GMP-like beta-helix" evidence="9">
    <location>
        <begin position="298"/>
        <end position="349"/>
    </location>
</feature>
<evidence type="ECO:0000256" key="4">
    <source>
        <dbReference type="ARBA" id="ARBA00022695"/>
    </source>
</evidence>
<dbReference type="EMBL" id="JRAI01000043">
    <property type="protein sequence ID" value="KGN86025.1"/>
    <property type="molecule type" value="Genomic_DNA"/>
</dbReference>
<comment type="catalytic activity">
    <reaction evidence="7">
        <text>alpha-D-mannose 1-phosphate + GTP + H(+) = GDP-alpha-D-mannose + diphosphate</text>
        <dbReference type="Rhea" id="RHEA:15229"/>
        <dbReference type="ChEBI" id="CHEBI:15378"/>
        <dbReference type="ChEBI" id="CHEBI:33019"/>
        <dbReference type="ChEBI" id="CHEBI:37565"/>
        <dbReference type="ChEBI" id="CHEBI:57527"/>
        <dbReference type="ChEBI" id="CHEBI:58409"/>
        <dbReference type="EC" id="2.7.7.13"/>
    </reaction>
</comment>
<dbReference type="Gene3D" id="3.90.550.10">
    <property type="entry name" value="Spore Coat Polysaccharide Biosynthesis Protein SpsA, Chain A"/>
    <property type="match status" value="1"/>
</dbReference>
<evidence type="ECO:0000256" key="3">
    <source>
        <dbReference type="ARBA" id="ARBA00022679"/>
    </source>
</evidence>
<evidence type="ECO:0000313" key="11">
    <source>
        <dbReference type="Proteomes" id="UP000030130"/>
    </source>
</evidence>
<protein>
    <recommendedName>
        <fullName evidence="2">mannose-1-phosphate guanylyltransferase</fullName>
        <ecNumber evidence="2">2.7.7.13</ecNumber>
    </recommendedName>
</protein>
<gene>
    <name evidence="10" type="ORF">HR08_04655</name>
</gene>
<keyword evidence="5" id="KW-0547">Nucleotide-binding</keyword>
<dbReference type="PANTHER" id="PTHR46390:SF1">
    <property type="entry name" value="MANNOSE-1-PHOSPHATE GUANYLYLTRANSFERASE"/>
    <property type="match status" value="1"/>
</dbReference>
<dbReference type="GO" id="GO:0005525">
    <property type="term" value="F:GTP binding"/>
    <property type="evidence" value="ECO:0007669"/>
    <property type="project" value="UniProtKB-KW"/>
</dbReference>
<proteinExistence type="inferred from homology"/>
<evidence type="ECO:0000256" key="1">
    <source>
        <dbReference type="ARBA" id="ARBA00006115"/>
    </source>
</evidence>
<dbReference type="CDD" id="cd02509">
    <property type="entry name" value="GDP-M1P_Guanylyltransferase"/>
    <property type="match status" value="1"/>
</dbReference>
<keyword evidence="4 10" id="KW-0548">Nucleotidyltransferase</keyword>
<name>A0A0A2F7I5_9PORP</name>
<keyword evidence="6" id="KW-0342">GTP-binding</keyword>
<dbReference type="PANTHER" id="PTHR46390">
    <property type="entry name" value="MANNOSE-1-PHOSPHATE GUANYLYLTRANSFERASE"/>
    <property type="match status" value="1"/>
</dbReference>
<dbReference type="FunFam" id="3.90.550.10:FF:000046">
    <property type="entry name" value="Mannose-1-phosphate guanylyltransferase (GDP)"/>
    <property type="match status" value="1"/>
</dbReference>
<evidence type="ECO:0000313" key="10">
    <source>
        <dbReference type="EMBL" id="KGN86025.1"/>
    </source>
</evidence>
<evidence type="ECO:0000259" key="8">
    <source>
        <dbReference type="Pfam" id="PF00483"/>
    </source>
</evidence>
<evidence type="ECO:0000259" key="9">
    <source>
        <dbReference type="Pfam" id="PF22640"/>
    </source>
</evidence>
<keyword evidence="3 10" id="KW-0808">Transferase</keyword>
<evidence type="ECO:0000256" key="2">
    <source>
        <dbReference type="ARBA" id="ARBA00012387"/>
    </source>
</evidence>
<dbReference type="eggNOG" id="COG0836">
    <property type="taxonomic scope" value="Bacteria"/>
</dbReference>
<evidence type="ECO:0000256" key="7">
    <source>
        <dbReference type="ARBA" id="ARBA00047343"/>
    </source>
</evidence>
<dbReference type="InterPro" id="IPR054566">
    <property type="entry name" value="ManC/GMP-like_b-helix"/>
</dbReference>
<dbReference type="InterPro" id="IPR049577">
    <property type="entry name" value="GMPP_N"/>
</dbReference>
<evidence type="ECO:0000256" key="5">
    <source>
        <dbReference type="ARBA" id="ARBA00022741"/>
    </source>
</evidence>
<dbReference type="OrthoDB" id="9806359at2"/>
<comment type="similarity">
    <text evidence="1">Belongs to the mannose-6-phosphate isomerase type 2 family.</text>
</comment>
<dbReference type="GO" id="GO:0009298">
    <property type="term" value="P:GDP-mannose biosynthetic process"/>
    <property type="evidence" value="ECO:0007669"/>
    <property type="project" value="TreeGrafter"/>
</dbReference>
<dbReference type="Pfam" id="PF00483">
    <property type="entry name" value="NTP_transferase"/>
    <property type="match status" value="1"/>
</dbReference>
<dbReference type="InterPro" id="IPR051161">
    <property type="entry name" value="Mannose-6P_isomerase_type2"/>
</dbReference>